<dbReference type="SUPFAM" id="SSF52540">
    <property type="entry name" value="P-loop containing nucleoside triphosphate hydrolases"/>
    <property type="match status" value="1"/>
</dbReference>
<keyword evidence="4 12" id="KW-0812">Transmembrane</keyword>
<evidence type="ECO:0000256" key="10">
    <source>
        <dbReference type="ARBA" id="ARBA00023136"/>
    </source>
</evidence>
<evidence type="ECO:0000256" key="1">
    <source>
        <dbReference type="ARBA" id="ARBA00004651"/>
    </source>
</evidence>
<dbReference type="PROSITE" id="PS50929">
    <property type="entry name" value="ABC_TM1F"/>
    <property type="match status" value="1"/>
</dbReference>
<dbReference type="PROSITE" id="PS00211">
    <property type="entry name" value="ABC_TRANSPORTER_1"/>
    <property type="match status" value="1"/>
</dbReference>
<feature type="transmembrane region" description="Helical" evidence="12">
    <location>
        <begin position="177"/>
        <end position="202"/>
    </location>
</feature>
<evidence type="ECO:0000256" key="3">
    <source>
        <dbReference type="ARBA" id="ARBA00022475"/>
    </source>
</evidence>
<keyword evidence="11" id="KW-0080">Bacteriocin transport</keyword>
<accession>A0A923HX57</accession>
<dbReference type="GO" id="GO:0140359">
    <property type="term" value="F:ABC-type transporter activity"/>
    <property type="evidence" value="ECO:0007669"/>
    <property type="project" value="InterPro"/>
</dbReference>
<keyword evidence="10 12" id="KW-0472">Membrane</keyword>
<dbReference type="InterPro" id="IPR003439">
    <property type="entry name" value="ABC_transporter-like_ATP-bd"/>
</dbReference>
<feature type="domain" description="Peptidase C39" evidence="15">
    <location>
        <begin position="27"/>
        <end position="146"/>
    </location>
</feature>
<evidence type="ECO:0000256" key="8">
    <source>
        <dbReference type="ARBA" id="ARBA00022927"/>
    </source>
</evidence>
<dbReference type="InterPro" id="IPR011527">
    <property type="entry name" value="ABC1_TM_dom"/>
</dbReference>
<dbReference type="InterPro" id="IPR027417">
    <property type="entry name" value="P-loop_NTPase"/>
</dbReference>
<keyword evidence="9 12" id="KW-1133">Transmembrane helix</keyword>
<organism evidence="16 17">
    <name type="scientific">Acetobacterium paludosum</name>
    <dbReference type="NCBI Taxonomy" id="52693"/>
    <lineage>
        <taxon>Bacteria</taxon>
        <taxon>Bacillati</taxon>
        <taxon>Bacillota</taxon>
        <taxon>Clostridia</taxon>
        <taxon>Eubacteriales</taxon>
        <taxon>Eubacteriaceae</taxon>
        <taxon>Acetobacterium</taxon>
    </lineage>
</organism>
<proteinExistence type="predicted"/>
<dbReference type="SUPFAM" id="SSF90123">
    <property type="entry name" value="ABC transporter transmembrane region"/>
    <property type="match status" value="1"/>
</dbReference>
<dbReference type="PROSITE" id="PS50990">
    <property type="entry name" value="PEPTIDASE_C39"/>
    <property type="match status" value="1"/>
</dbReference>
<reference evidence="16" key="1">
    <citation type="submission" date="2019-10" db="EMBL/GenBank/DDBJ databases">
        <authorList>
            <person name="Ross D.E."/>
            <person name="Gulliver D."/>
        </authorList>
    </citation>
    <scope>NUCLEOTIDE SEQUENCE</scope>
    <source>
        <strain evidence="16">DER-2019</strain>
    </source>
</reference>
<dbReference type="Pfam" id="PF00005">
    <property type="entry name" value="ABC_tran"/>
    <property type="match status" value="1"/>
</dbReference>
<comment type="caution">
    <text evidence="16">The sequence shown here is derived from an EMBL/GenBank/DDBJ whole genome shotgun (WGS) entry which is preliminary data.</text>
</comment>
<protein>
    <submittedName>
        <fullName evidence="16">NHLP family bacteriocin export ABC transporter peptidase/permease/ATPase subunit</fullName>
    </submittedName>
</protein>
<dbReference type="GO" id="GO:0005886">
    <property type="term" value="C:plasma membrane"/>
    <property type="evidence" value="ECO:0007669"/>
    <property type="project" value="UniProtKB-SubCell"/>
</dbReference>
<dbReference type="GO" id="GO:0016887">
    <property type="term" value="F:ATP hydrolysis activity"/>
    <property type="evidence" value="ECO:0007669"/>
    <property type="project" value="InterPro"/>
</dbReference>
<dbReference type="PANTHER" id="PTHR24221:SF654">
    <property type="entry name" value="ATP-BINDING CASSETTE SUB-FAMILY B MEMBER 6"/>
    <property type="match status" value="1"/>
</dbReference>
<keyword evidence="6" id="KW-0378">Hydrolase</keyword>
<feature type="domain" description="ABC transporter" evidence="13">
    <location>
        <begin position="498"/>
        <end position="731"/>
    </location>
</feature>
<dbReference type="OrthoDB" id="9762778at2"/>
<dbReference type="Pfam" id="PF00664">
    <property type="entry name" value="ABC_membrane"/>
    <property type="match status" value="1"/>
</dbReference>
<dbReference type="Gene3D" id="3.90.70.10">
    <property type="entry name" value="Cysteine proteinases"/>
    <property type="match status" value="1"/>
</dbReference>
<dbReference type="Pfam" id="PF03412">
    <property type="entry name" value="Peptidase_C39"/>
    <property type="match status" value="1"/>
</dbReference>
<dbReference type="PROSITE" id="PS50893">
    <property type="entry name" value="ABC_TRANSPORTER_2"/>
    <property type="match status" value="1"/>
</dbReference>
<dbReference type="RefSeq" id="WP_148566110.1">
    <property type="nucleotide sequence ID" value="NZ_RXYA01000003.1"/>
</dbReference>
<dbReference type="SMART" id="SM00382">
    <property type="entry name" value="AAA"/>
    <property type="match status" value="1"/>
</dbReference>
<evidence type="ECO:0000259" key="15">
    <source>
        <dbReference type="PROSITE" id="PS50990"/>
    </source>
</evidence>
<evidence type="ECO:0000256" key="5">
    <source>
        <dbReference type="ARBA" id="ARBA00022741"/>
    </source>
</evidence>
<evidence type="ECO:0000256" key="2">
    <source>
        <dbReference type="ARBA" id="ARBA00022448"/>
    </source>
</evidence>
<feature type="domain" description="ABC transmembrane type-1" evidence="14">
    <location>
        <begin position="180"/>
        <end position="459"/>
    </location>
</feature>
<keyword evidence="7" id="KW-0067">ATP-binding</keyword>
<feature type="transmembrane region" description="Helical" evidence="12">
    <location>
        <begin position="292"/>
        <end position="310"/>
    </location>
</feature>
<keyword evidence="6" id="KW-0788">Thiol protease</keyword>
<dbReference type="GO" id="GO:0008234">
    <property type="term" value="F:cysteine-type peptidase activity"/>
    <property type="evidence" value="ECO:0007669"/>
    <property type="project" value="UniProtKB-KW"/>
</dbReference>
<dbReference type="InterPro" id="IPR039421">
    <property type="entry name" value="Type_1_exporter"/>
</dbReference>
<evidence type="ECO:0000256" key="4">
    <source>
        <dbReference type="ARBA" id="ARBA00022692"/>
    </source>
</evidence>
<name>A0A923HX57_9FIRM</name>
<dbReference type="Proteomes" id="UP000616595">
    <property type="component" value="Unassembled WGS sequence"/>
</dbReference>
<dbReference type="GO" id="GO:0015031">
    <property type="term" value="P:protein transport"/>
    <property type="evidence" value="ECO:0007669"/>
    <property type="project" value="UniProtKB-KW"/>
</dbReference>
<keyword evidence="17" id="KW-1185">Reference proteome</keyword>
<keyword evidence="2" id="KW-0813">Transport</keyword>
<comment type="subcellular location">
    <subcellularLocation>
        <location evidence="1">Cell membrane</location>
        <topology evidence="1">Multi-pass membrane protein</topology>
    </subcellularLocation>
</comment>
<dbReference type="InterPro" id="IPR017871">
    <property type="entry name" value="ABC_transporter-like_CS"/>
</dbReference>
<evidence type="ECO:0000256" key="11">
    <source>
        <dbReference type="ARBA" id="ARBA00043264"/>
    </source>
</evidence>
<reference evidence="16" key="2">
    <citation type="submission" date="2020-10" db="EMBL/GenBank/DDBJ databases">
        <title>Comparative genomics of the Acetobacterium genus.</title>
        <authorList>
            <person name="Marshall C."/>
            <person name="May H."/>
            <person name="Norman S."/>
        </authorList>
    </citation>
    <scope>NUCLEOTIDE SEQUENCE</scope>
    <source>
        <strain evidence="16">DER-2019</strain>
    </source>
</reference>
<dbReference type="NCBIfam" id="TIGR03796">
    <property type="entry name" value="NHLM_micro_ABC1"/>
    <property type="match status" value="1"/>
</dbReference>
<keyword evidence="8" id="KW-0653">Protein transport</keyword>
<dbReference type="GO" id="GO:0005524">
    <property type="term" value="F:ATP binding"/>
    <property type="evidence" value="ECO:0007669"/>
    <property type="project" value="UniProtKB-KW"/>
</dbReference>
<dbReference type="AlphaFoldDB" id="A0A923HX57"/>
<dbReference type="InterPro" id="IPR003593">
    <property type="entry name" value="AAA+_ATPase"/>
</dbReference>
<dbReference type="InterPro" id="IPR036640">
    <property type="entry name" value="ABC1_TM_sf"/>
</dbReference>
<feature type="transmembrane region" description="Helical" evidence="12">
    <location>
        <begin position="316"/>
        <end position="335"/>
    </location>
</feature>
<feature type="transmembrane region" description="Helical" evidence="12">
    <location>
        <begin position="214"/>
        <end position="234"/>
    </location>
</feature>
<dbReference type="GO" id="GO:0006508">
    <property type="term" value="P:proteolysis"/>
    <property type="evidence" value="ECO:0007669"/>
    <property type="project" value="InterPro"/>
</dbReference>
<evidence type="ECO:0000256" key="7">
    <source>
        <dbReference type="ARBA" id="ARBA00022840"/>
    </source>
</evidence>
<dbReference type="InterPro" id="IPR005074">
    <property type="entry name" value="Peptidase_C39"/>
</dbReference>
<dbReference type="GO" id="GO:0034040">
    <property type="term" value="F:ATPase-coupled lipid transmembrane transporter activity"/>
    <property type="evidence" value="ECO:0007669"/>
    <property type="project" value="TreeGrafter"/>
</dbReference>
<keyword evidence="6" id="KW-0645">Protease</keyword>
<evidence type="ECO:0000256" key="12">
    <source>
        <dbReference type="SAM" id="Phobius"/>
    </source>
</evidence>
<evidence type="ECO:0000313" key="17">
    <source>
        <dbReference type="Proteomes" id="UP000616595"/>
    </source>
</evidence>
<evidence type="ECO:0000259" key="14">
    <source>
        <dbReference type="PROSITE" id="PS50929"/>
    </source>
</evidence>
<evidence type="ECO:0000313" key="16">
    <source>
        <dbReference type="EMBL" id="MBC3888820.1"/>
    </source>
</evidence>
<dbReference type="Gene3D" id="1.20.1560.10">
    <property type="entry name" value="ABC transporter type 1, transmembrane domain"/>
    <property type="match status" value="1"/>
</dbReference>
<dbReference type="CDD" id="cd18569">
    <property type="entry name" value="ABC_6TM_NHLM_bacteriocin"/>
    <property type="match status" value="1"/>
</dbReference>
<dbReference type="GO" id="GO:0043213">
    <property type="term" value="P:bacteriocin transport"/>
    <property type="evidence" value="ECO:0007669"/>
    <property type="project" value="UniProtKB-KW"/>
</dbReference>
<sequence length="733" mass="80857">MTNQEHKKSRDEKQKLPKVAKVPVVLQMEAVECGVASLSMILAYYGRYETLETLRIDCGVSRDGVKAGNIARTARLYGLEAQGFVCTVDKLKDMEMPLIIHWDYSHFVVLEGFKNDKVYLCDPASGKRVVSQEELEKMFTGVVIESRPGEEFTKAGEKPVVSKALFKRLSQSGVSPLIYVLIIGVLLVIPGLVIANYAKIFVDYYLSNSEQFDISIFLGILLYTVILQAILNWLKENALARMENYIAINSAGDYLRHVLRLPVEFFNQRQSGDINSRMQSINTIATALSSNLARILVNLVTAGLYLILLFQYNVPLTLIGIIITAVNIVLLQYTAKKNADNNRVLLQYQGKSIGWIMVNLKSIETIKSIGEEDNFFTRIAGLSAETLAVEQRMGGMEAIISVLPTLLTSILTALIFMFGGEFVLMGTMTIGTFVAFNTLMAGFTQPMSELVSTSAALQGMIADIQRLDDVEKYPEDIALETEKISLDGFDCDQLDGEIELINMTFGYNRLSKPIIKDLNLKLKAGGSIALVGSSGSGKSTIAKTITTLYQPWSGEILIDGINIKDIPAELRYNTMSSVDQEIVMYSATVLDNITMWDETIPVADVIQATKDACIYEDILALPNAFEYVLSEGGKNLSGGQRQRLEIARALCKNPRILIMDEATSALDTATEAQVSENINKRGISTILVAHRLSTIRDCDEIIVLSGGEVAERGTHDELLTLGGEYANLIRTEG</sequence>
<evidence type="ECO:0000256" key="9">
    <source>
        <dbReference type="ARBA" id="ARBA00022989"/>
    </source>
</evidence>
<dbReference type="Gene3D" id="3.40.50.300">
    <property type="entry name" value="P-loop containing nucleotide triphosphate hydrolases"/>
    <property type="match status" value="1"/>
</dbReference>
<evidence type="ECO:0000259" key="13">
    <source>
        <dbReference type="PROSITE" id="PS50893"/>
    </source>
</evidence>
<feature type="transmembrane region" description="Helical" evidence="12">
    <location>
        <begin position="398"/>
        <end position="416"/>
    </location>
</feature>
<evidence type="ECO:0000256" key="6">
    <source>
        <dbReference type="ARBA" id="ARBA00022807"/>
    </source>
</evidence>
<dbReference type="FunFam" id="3.40.50.300:FF:000299">
    <property type="entry name" value="ABC transporter ATP-binding protein/permease"/>
    <property type="match status" value="1"/>
</dbReference>
<gene>
    <name evidence="16" type="ORF">GH810_10900</name>
</gene>
<keyword evidence="5" id="KW-0547">Nucleotide-binding</keyword>
<dbReference type="EMBL" id="WJBD01000012">
    <property type="protein sequence ID" value="MBC3888820.1"/>
    <property type="molecule type" value="Genomic_DNA"/>
</dbReference>
<dbReference type="InterPro" id="IPR022514">
    <property type="entry name" value="NHPM_micro_ABC1"/>
</dbReference>
<keyword evidence="3" id="KW-1003">Cell membrane</keyword>
<dbReference type="PANTHER" id="PTHR24221">
    <property type="entry name" value="ATP-BINDING CASSETTE SUB-FAMILY B"/>
    <property type="match status" value="1"/>
</dbReference>